<protein>
    <recommendedName>
        <fullName evidence="2">Retrotransposon gag domain-containing protein</fullName>
    </recommendedName>
</protein>
<feature type="region of interest" description="Disordered" evidence="1">
    <location>
        <begin position="1"/>
        <end position="29"/>
    </location>
</feature>
<feature type="domain" description="Retrotransposon gag" evidence="2">
    <location>
        <begin position="134"/>
        <end position="196"/>
    </location>
</feature>
<proteinExistence type="predicted"/>
<evidence type="ECO:0000313" key="4">
    <source>
        <dbReference type="Proteomes" id="UP001234989"/>
    </source>
</evidence>
<evidence type="ECO:0000313" key="3">
    <source>
        <dbReference type="EMBL" id="WMV25097.1"/>
    </source>
</evidence>
<dbReference type="InterPro" id="IPR005162">
    <property type="entry name" value="Retrotrans_gag_dom"/>
</dbReference>
<dbReference type="Pfam" id="PF03732">
    <property type="entry name" value="Retrotrans_gag"/>
    <property type="match status" value="1"/>
</dbReference>
<organism evidence="3 4">
    <name type="scientific">Solanum verrucosum</name>
    <dbReference type="NCBI Taxonomy" id="315347"/>
    <lineage>
        <taxon>Eukaryota</taxon>
        <taxon>Viridiplantae</taxon>
        <taxon>Streptophyta</taxon>
        <taxon>Embryophyta</taxon>
        <taxon>Tracheophyta</taxon>
        <taxon>Spermatophyta</taxon>
        <taxon>Magnoliopsida</taxon>
        <taxon>eudicotyledons</taxon>
        <taxon>Gunneridae</taxon>
        <taxon>Pentapetalae</taxon>
        <taxon>asterids</taxon>
        <taxon>lamiids</taxon>
        <taxon>Solanales</taxon>
        <taxon>Solanaceae</taxon>
        <taxon>Solanoideae</taxon>
        <taxon>Solaneae</taxon>
        <taxon>Solanum</taxon>
    </lineage>
</organism>
<reference evidence="3" key="1">
    <citation type="submission" date="2023-08" db="EMBL/GenBank/DDBJ databases">
        <title>A de novo genome assembly of Solanum verrucosum Schlechtendal, a Mexican diploid species geographically isolated from the other diploid A-genome species in potato relatives.</title>
        <authorList>
            <person name="Hosaka K."/>
        </authorList>
    </citation>
    <scope>NUCLEOTIDE SEQUENCE</scope>
    <source>
        <tissue evidence="3">Young leaves</tissue>
    </source>
</reference>
<evidence type="ECO:0000259" key="2">
    <source>
        <dbReference type="Pfam" id="PF03732"/>
    </source>
</evidence>
<keyword evidence="4" id="KW-1185">Reference proteome</keyword>
<gene>
    <name evidence="3" type="ORF">MTR67_018482</name>
</gene>
<dbReference type="EMBL" id="CP133615">
    <property type="protein sequence ID" value="WMV25097.1"/>
    <property type="molecule type" value="Genomic_DNA"/>
</dbReference>
<dbReference type="Proteomes" id="UP001234989">
    <property type="component" value="Chromosome 4"/>
</dbReference>
<sequence>MNTRRANARRMDSGNVKEEDLQVNQTPQASQAQVDPVIENVIHTEFRSTIQILAQVVTVQANREFVALVNPNVNSSTSRVRDLARMNPPEIHGSIVEEDPQRFIDEVYKILAIMGVALEEKVKLTAYQLIVVSQVWYDLWKRGRPIGAGPVEWETFKLAFLDRFFLRELREAKVDEFINLRQGSTSVKEYALKFTQ</sequence>
<evidence type="ECO:0000256" key="1">
    <source>
        <dbReference type="SAM" id="MobiDB-lite"/>
    </source>
</evidence>
<dbReference type="AlphaFoldDB" id="A0AAF0QLT8"/>
<accession>A0AAF0QLT8</accession>
<feature type="compositionally biased region" description="Basic and acidic residues" evidence="1">
    <location>
        <begin position="9"/>
        <end position="20"/>
    </location>
</feature>
<name>A0AAF0QLT8_SOLVR</name>